<feature type="region of interest" description="Disordered" evidence="1">
    <location>
        <begin position="27"/>
        <end position="96"/>
    </location>
</feature>
<dbReference type="STRING" id="91604.ID47_11890"/>
<keyword evidence="5" id="KW-1185">Reference proteome</keyword>
<evidence type="ECO:0000313" key="4">
    <source>
        <dbReference type="EMBL" id="AIK97285.1"/>
    </source>
</evidence>
<keyword evidence="2" id="KW-1133">Transmembrane helix</keyword>
<dbReference type="PANTHER" id="PTHR30619:SF1">
    <property type="entry name" value="RECOMBINATION PROTEIN 2"/>
    <property type="match status" value="1"/>
</dbReference>
<organism evidence="4 5">
    <name type="scientific">Candidatus Odyssella acanthamoebae</name>
    <dbReference type="NCBI Taxonomy" id="91604"/>
    <lineage>
        <taxon>Bacteria</taxon>
        <taxon>Pseudomonadati</taxon>
        <taxon>Pseudomonadota</taxon>
        <taxon>Alphaproteobacteria</taxon>
        <taxon>Holosporales</taxon>
        <taxon>Candidatus Paracaedibacteraceae</taxon>
        <taxon>Candidatus Odyssella</taxon>
    </lineage>
</organism>
<protein>
    <recommendedName>
        <fullName evidence="3">Metallo-beta-lactamase domain-containing protein</fullName>
    </recommendedName>
</protein>
<feature type="transmembrane region" description="Helical" evidence="2">
    <location>
        <begin position="7"/>
        <end position="26"/>
    </location>
</feature>
<dbReference type="RefSeq" id="WP_038466674.1">
    <property type="nucleotide sequence ID" value="NZ_CP008941.1"/>
</dbReference>
<dbReference type="OrthoDB" id="7177610at2"/>
<dbReference type="Proteomes" id="UP000028926">
    <property type="component" value="Chromosome"/>
</dbReference>
<dbReference type="PANTHER" id="PTHR30619">
    <property type="entry name" value="DNA INTERNALIZATION/COMPETENCE PROTEIN COMEC/REC2"/>
    <property type="match status" value="1"/>
</dbReference>
<dbReference type="KEGG" id="paca:ID47_11890"/>
<feature type="domain" description="Metallo-beta-lactamase" evidence="3">
    <location>
        <begin position="111"/>
        <end position="175"/>
    </location>
</feature>
<feature type="compositionally biased region" description="Acidic residues" evidence="1">
    <location>
        <begin position="57"/>
        <end position="69"/>
    </location>
</feature>
<dbReference type="Pfam" id="PF00753">
    <property type="entry name" value="Lactamase_B"/>
    <property type="match status" value="1"/>
</dbReference>
<evidence type="ECO:0000313" key="5">
    <source>
        <dbReference type="Proteomes" id="UP000028926"/>
    </source>
</evidence>
<name>A0A077B2Q5_9PROT</name>
<dbReference type="HOGENOM" id="CLU_634142_0_0_5"/>
<evidence type="ECO:0000256" key="1">
    <source>
        <dbReference type="SAM" id="MobiDB-lite"/>
    </source>
</evidence>
<keyword evidence="2" id="KW-0472">Membrane</keyword>
<dbReference type="SUPFAM" id="SSF56281">
    <property type="entry name" value="Metallo-hydrolase/oxidoreductase"/>
    <property type="match status" value="1"/>
</dbReference>
<sequence length="432" mass="47401">MPSPLQYFIYIFFLTLAPTVVPSWAMQPPAHPHNPSDTSSAKDQKRKISQINKTETSDEDDNNPQEEDEESKKGSSGEGSPDSKKSKIGSDSGFEDLPSSESKITIHVFAVGAGNCILAHKNTEAVLVDCGTTGSEDHPQKKEIIEEIQNIIANKQVQVILTHNHKDHYSWIPNIFTSTTSLPQTLIMANSLNEKTPQVLHSLINKMQQQNKEQVIILQNPAKIESINEKIFDWIKAITGAAAHSQSSKNPNADSIILKVKDKGSQCSVLLPGDATKETFNSLESEEALDTTILVAPHHGSATEGSNTLPWIKATDPHTLIISAGKKYGHPVFKIIKNYIQNSSLTTTTQTSDVPATAVNQGEKVEITSDTIQPAEEDTANWQIYNTHNHGNIDIELATNTYSITSTNGLNVMNQPCAPFSTEEAREEKNEE</sequence>
<evidence type="ECO:0000256" key="2">
    <source>
        <dbReference type="SAM" id="Phobius"/>
    </source>
</evidence>
<reference evidence="4 5" key="1">
    <citation type="submission" date="2014-07" db="EMBL/GenBank/DDBJ databases">
        <title>Comparative genomic insights into amoeba endosymbionts belonging to the families of Holosporaceae and Candidatus Midichloriaceae within Rickettsiales.</title>
        <authorList>
            <person name="Wang Z."/>
            <person name="Wu M."/>
        </authorList>
    </citation>
    <scope>NUCLEOTIDE SEQUENCE [LARGE SCALE GENOMIC DNA]</scope>
    <source>
        <strain evidence="4">PRA3</strain>
    </source>
</reference>
<gene>
    <name evidence="4" type="ORF">ID47_11890</name>
</gene>
<dbReference type="eggNOG" id="COG2333">
    <property type="taxonomic scope" value="Bacteria"/>
</dbReference>
<proteinExistence type="predicted"/>
<dbReference type="InterPro" id="IPR052159">
    <property type="entry name" value="Competence_DNA_uptake"/>
</dbReference>
<accession>A0A077B2Q5</accession>
<dbReference type="EMBL" id="CP008941">
    <property type="protein sequence ID" value="AIK97285.1"/>
    <property type="molecule type" value="Genomic_DNA"/>
</dbReference>
<dbReference type="InterPro" id="IPR036866">
    <property type="entry name" value="RibonucZ/Hydroxyglut_hydro"/>
</dbReference>
<keyword evidence="2" id="KW-0812">Transmembrane</keyword>
<feature type="compositionally biased region" description="Basic and acidic residues" evidence="1">
    <location>
        <begin position="70"/>
        <end position="85"/>
    </location>
</feature>
<dbReference type="AlphaFoldDB" id="A0A077B2Q5"/>
<dbReference type="Gene3D" id="3.60.15.10">
    <property type="entry name" value="Ribonuclease Z/Hydroxyacylglutathione hydrolase-like"/>
    <property type="match status" value="1"/>
</dbReference>
<dbReference type="InterPro" id="IPR001279">
    <property type="entry name" value="Metallo-B-lactamas"/>
</dbReference>
<evidence type="ECO:0000259" key="3">
    <source>
        <dbReference type="Pfam" id="PF00753"/>
    </source>
</evidence>